<dbReference type="EMBL" id="CM055732">
    <property type="protein sequence ID" value="KAJ8012336.1"/>
    <property type="molecule type" value="Genomic_DNA"/>
</dbReference>
<comment type="caution">
    <text evidence="1">The sequence shown here is derived from an EMBL/GenBank/DDBJ whole genome shotgun (WGS) entry which is preliminary data.</text>
</comment>
<name>A0ACC2H996_DALPE</name>
<proteinExistence type="predicted"/>
<reference evidence="1" key="1">
    <citation type="submission" date="2021-05" db="EMBL/GenBank/DDBJ databases">
        <authorList>
            <person name="Pan Q."/>
            <person name="Jouanno E."/>
            <person name="Zahm M."/>
            <person name="Klopp C."/>
            <person name="Cabau C."/>
            <person name="Louis A."/>
            <person name="Berthelot C."/>
            <person name="Parey E."/>
            <person name="Roest Crollius H."/>
            <person name="Montfort J."/>
            <person name="Robinson-Rechavi M."/>
            <person name="Bouchez O."/>
            <person name="Lampietro C."/>
            <person name="Lopez Roques C."/>
            <person name="Donnadieu C."/>
            <person name="Postlethwait J."/>
            <person name="Bobe J."/>
            <person name="Dillon D."/>
            <person name="Chandos A."/>
            <person name="von Hippel F."/>
            <person name="Guiguen Y."/>
        </authorList>
    </citation>
    <scope>NUCLEOTIDE SEQUENCE</scope>
    <source>
        <strain evidence="1">YG-Jan2019</strain>
    </source>
</reference>
<gene>
    <name evidence="1" type="ORF">DPEC_G00067600</name>
</gene>
<dbReference type="Proteomes" id="UP001157502">
    <property type="component" value="Chromosome 5"/>
</dbReference>
<accession>A0ACC2H996</accession>
<sequence length="117" mass="12250">MESQGLPSGVGCRSRGQVNHQAAGWAAGQTLRRTIKALSGTQQKKRALALGEKETPTGPLILPEAFKGAESRGTPGTPGAADRRCRGPILRNTKGEIAHLMTPVASPPPHPTQPPCQ</sequence>
<evidence type="ECO:0000313" key="2">
    <source>
        <dbReference type="Proteomes" id="UP001157502"/>
    </source>
</evidence>
<organism evidence="1 2">
    <name type="scientific">Dallia pectoralis</name>
    <name type="common">Alaska blackfish</name>
    <dbReference type="NCBI Taxonomy" id="75939"/>
    <lineage>
        <taxon>Eukaryota</taxon>
        <taxon>Metazoa</taxon>
        <taxon>Chordata</taxon>
        <taxon>Craniata</taxon>
        <taxon>Vertebrata</taxon>
        <taxon>Euteleostomi</taxon>
        <taxon>Actinopterygii</taxon>
        <taxon>Neopterygii</taxon>
        <taxon>Teleostei</taxon>
        <taxon>Protacanthopterygii</taxon>
        <taxon>Esociformes</taxon>
        <taxon>Umbridae</taxon>
        <taxon>Dallia</taxon>
    </lineage>
</organism>
<evidence type="ECO:0000313" key="1">
    <source>
        <dbReference type="EMBL" id="KAJ8012336.1"/>
    </source>
</evidence>
<keyword evidence="2" id="KW-1185">Reference proteome</keyword>
<protein>
    <submittedName>
        <fullName evidence="1">Uncharacterized protein</fullName>
    </submittedName>
</protein>